<comment type="similarity">
    <text evidence="1">Belongs to the RelB/DinJ antitoxin family.</text>
</comment>
<evidence type="ECO:0000313" key="4">
    <source>
        <dbReference type="Proteomes" id="UP000070401"/>
    </source>
</evidence>
<dbReference type="PANTHER" id="PTHR38781">
    <property type="entry name" value="ANTITOXIN DINJ-RELATED"/>
    <property type="match status" value="1"/>
</dbReference>
<protein>
    <submittedName>
        <fullName evidence="3">Addiction module antitoxin, RelB/DinJ family</fullName>
    </submittedName>
</protein>
<dbReference type="InterPro" id="IPR007337">
    <property type="entry name" value="RelB/DinJ"/>
</dbReference>
<dbReference type="InterPro" id="IPR013321">
    <property type="entry name" value="Arc_rbn_hlx_hlx"/>
</dbReference>
<keyword evidence="2" id="KW-1277">Toxin-antitoxin system</keyword>
<dbReference type="Pfam" id="PF04221">
    <property type="entry name" value="RelB"/>
    <property type="match status" value="1"/>
</dbReference>
<sequence length="103" mass="11797">MAQTTINFRVDNDLKEEFSKLCDEMGLSVSSAFTAFMKMTIRENAIPFPIKAKRPTNKDIDNAFKYLDSFKVCDKEEAEEIIEILNDLSEEDKKISSSHVVEL</sequence>
<evidence type="ECO:0000256" key="1">
    <source>
        <dbReference type="ARBA" id="ARBA00010562"/>
    </source>
</evidence>
<dbReference type="PATRIC" id="fig|851.8.peg.71"/>
<comment type="caution">
    <text evidence="3">The sequence shown here is derived from an EMBL/GenBank/DDBJ whole genome shotgun (WGS) entry which is preliminary data.</text>
</comment>
<dbReference type="NCBIfam" id="TIGR02384">
    <property type="entry name" value="RelB_DinJ"/>
    <property type="match status" value="1"/>
</dbReference>
<dbReference type="Gene3D" id="1.10.1220.10">
    <property type="entry name" value="Met repressor-like"/>
    <property type="match status" value="1"/>
</dbReference>
<evidence type="ECO:0000313" key="3">
    <source>
        <dbReference type="EMBL" id="KXA26850.1"/>
    </source>
</evidence>
<dbReference type="AlphaFoldDB" id="A0A133PEE2"/>
<dbReference type="GO" id="GO:0006351">
    <property type="term" value="P:DNA-templated transcription"/>
    <property type="evidence" value="ECO:0007669"/>
    <property type="project" value="TreeGrafter"/>
</dbReference>
<accession>A0A133PEE2</accession>
<proteinExistence type="inferred from homology"/>
<dbReference type="RefSeq" id="WP_060797647.1">
    <property type="nucleotide sequence ID" value="NZ_KQ956607.1"/>
</dbReference>
<reference evidence="4" key="1">
    <citation type="submission" date="2016-01" db="EMBL/GenBank/DDBJ databases">
        <authorList>
            <person name="Mitreva M."/>
            <person name="Pepin K.H."/>
            <person name="Mihindukulasuriya K.A."/>
            <person name="Fulton R."/>
            <person name="Fronick C."/>
            <person name="O'Laughlin M."/>
            <person name="Miner T."/>
            <person name="Herter B."/>
            <person name="Rosa B.A."/>
            <person name="Cordes M."/>
            <person name="Tomlinson C."/>
            <person name="Wollam A."/>
            <person name="Palsikar V.B."/>
            <person name="Mardis E.R."/>
            <person name="Wilson R.K."/>
        </authorList>
    </citation>
    <scope>NUCLEOTIDE SEQUENCE [LARGE SCALE GENOMIC DNA]</scope>
    <source>
        <strain evidence="4">MJR7757B</strain>
    </source>
</reference>
<organism evidence="3 4">
    <name type="scientific">Fusobacterium nucleatum</name>
    <dbReference type="NCBI Taxonomy" id="851"/>
    <lineage>
        <taxon>Bacteria</taxon>
        <taxon>Fusobacteriati</taxon>
        <taxon>Fusobacteriota</taxon>
        <taxon>Fusobacteriia</taxon>
        <taxon>Fusobacteriales</taxon>
        <taxon>Fusobacteriaceae</taxon>
        <taxon>Fusobacterium</taxon>
    </lineage>
</organism>
<dbReference type="EMBL" id="LRPY01000006">
    <property type="protein sequence ID" value="KXA26850.1"/>
    <property type="molecule type" value="Genomic_DNA"/>
</dbReference>
<gene>
    <name evidence="3" type="ORF">HMPREF3221_00070</name>
</gene>
<dbReference type="PANTHER" id="PTHR38781:SF1">
    <property type="entry name" value="ANTITOXIN DINJ-RELATED"/>
    <property type="match status" value="1"/>
</dbReference>
<name>A0A133PEE2_FUSNU</name>
<dbReference type="Proteomes" id="UP000070401">
    <property type="component" value="Unassembled WGS sequence"/>
</dbReference>
<dbReference type="GO" id="GO:0006355">
    <property type="term" value="P:regulation of DNA-templated transcription"/>
    <property type="evidence" value="ECO:0007669"/>
    <property type="project" value="InterPro"/>
</dbReference>
<keyword evidence="4" id="KW-1185">Reference proteome</keyword>
<evidence type="ECO:0000256" key="2">
    <source>
        <dbReference type="ARBA" id="ARBA00022649"/>
    </source>
</evidence>